<gene>
    <name evidence="3" type="ORF">NBR_LOCUS21069</name>
</gene>
<dbReference type="OMA" id="PGIDNDY"/>
<dbReference type="InterPro" id="IPR000242">
    <property type="entry name" value="PTP_cat"/>
</dbReference>
<dbReference type="WBParaSite" id="NBR_0002106801-mRNA-1">
    <property type="protein sequence ID" value="NBR_0002106801-mRNA-1"/>
    <property type="gene ID" value="NBR_0002106801"/>
</dbReference>
<dbReference type="PROSITE" id="PS50056">
    <property type="entry name" value="TYR_PHOSPHATASE_2"/>
    <property type="match status" value="1"/>
</dbReference>
<dbReference type="PANTHER" id="PTHR46163">
    <property type="entry name" value="TYROSINE-PROTEIN PHOSPHATASE-RELATED"/>
    <property type="match status" value="1"/>
</dbReference>
<dbReference type="CDD" id="cd00047">
    <property type="entry name" value="PTPc"/>
    <property type="match status" value="1"/>
</dbReference>
<reference evidence="5" key="1">
    <citation type="submission" date="2017-02" db="UniProtKB">
        <authorList>
            <consortium name="WormBaseParasite"/>
        </authorList>
    </citation>
    <scope>IDENTIFICATION</scope>
</reference>
<feature type="domain" description="Tyrosine specific protein phosphatases" evidence="2">
    <location>
        <begin position="228"/>
        <end position="299"/>
    </location>
</feature>
<dbReference type="PROSITE" id="PS00383">
    <property type="entry name" value="TYR_PHOSPHATASE_1"/>
    <property type="match status" value="1"/>
</dbReference>
<dbReference type="InterPro" id="IPR003595">
    <property type="entry name" value="Tyr_Pase_cat"/>
</dbReference>
<dbReference type="EMBL" id="UYSL01025869">
    <property type="protein sequence ID" value="VDL84810.1"/>
    <property type="molecule type" value="Genomic_DNA"/>
</dbReference>
<name>A0A0N4YUZ6_NIPBR</name>
<evidence type="ECO:0000259" key="2">
    <source>
        <dbReference type="PROSITE" id="PS50056"/>
    </source>
</evidence>
<dbReference type="PRINTS" id="PR00700">
    <property type="entry name" value="PRTYPHPHTASE"/>
</dbReference>
<dbReference type="InterPro" id="IPR000387">
    <property type="entry name" value="Tyr_Pase_dom"/>
</dbReference>
<sequence length="343" mass="39400">MKQVSIWVNRALDMGVSKLVIEFRQISRWRPEGTSMKAFLENKPLNSWQLSSGDRVAERGRDGSLDSRYTDVPCQDERRVILKWPGIDNDYIHANYVATPSKDHHFICTQGPLPTTLHAFWAMVIQEGSEYVLMLCNTVECNKTKCEQYWPHDVGDSMSFGEDEEGKITVTNLEAGPMSDEDSFVRVCKLKLDYRINGKDNSTTVSHFHWENWPDRGVPETKLTAIRHTFQNLLTKIRQSPAPIVVHCSAGIGRTGTIVAISYVTEKMQNGEDCVAMNELLKEIRTQRPGSIQNEYQYLYVHRVLLAYFLEKYRSRFEHVLDGGGEEKYRQWCADYKKATGCD</sequence>
<dbReference type="Pfam" id="PF00102">
    <property type="entry name" value="Y_phosphatase"/>
    <property type="match status" value="1"/>
</dbReference>
<organism evidence="5">
    <name type="scientific">Nippostrongylus brasiliensis</name>
    <name type="common">Rat hookworm</name>
    <dbReference type="NCBI Taxonomy" id="27835"/>
    <lineage>
        <taxon>Eukaryota</taxon>
        <taxon>Metazoa</taxon>
        <taxon>Ecdysozoa</taxon>
        <taxon>Nematoda</taxon>
        <taxon>Chromadorea</taxon>
        <taxon>Rhabditida</taxon>
        <taxon>Rhabditina</taxon>
        <taxon>Rhabditomorpha</taxon>
        <taxon>Strongyloidea</taxon>
        <taxon>Heligmosomidae</taxon>
        <taxon>Nippostrongylus</taxon>
    </lineage>
</organism>
<dbReference type="PROSITE" id="PS50055">
    <property type="entry name" value="TYR_PHOSPHATASE_PTP"/>
    <property type="match status" value="1"/>
</dbReference>
<evidence type="ECO:0000259" key="1">
    <source>
        <dbReference type="PROSITE" id="PS50055"/>
    </source>
</evidence>
<keyword evidence="4" id="KW-1185">Reference proteome</keyword>
<dbReference type="SMART" id="SM00404">
    <property type="entry name" value="PTPc_motif"/>
    <property type="match status" value="1"/>
</dbReference>
<dbReference type="InterPro" id="IPR029021">
    <property type="entry name" value="Prot-tyrosine_phosphatase-like"/>
</dbReference>
<dbReference type="Gene3D" id="3.90.190.10">
    <property type="entry name" value="Protein tyrosine phosphatase superfamily"/>
    <property type="match status" value="1"/>
</dbReference>
<reference evidence="3 4" key="2">
    <citation type="submission" date="2018-11" db="EMBL/GenBank/DDBJ databases">
        <authorList>
            <consortium name="Pathogen Informatics"/>
        </authorList>
    </citation>
    <scope>NUCLEOTIDE SEQUENCE [LARGE SCALE GENOMIC DNA]</scope>
</reference>
<dbReference type="SMART" id="SM00194">
    <property type="entry name" value="PTPc"/>
    <property type="match status" value="1"/>
</dbReference>
<protein>
    <submittedName>
        <fullName evidence="5">Protein-tyrosine phosphatase</fullName>
    </submittedName>
</protein>
<evidence type="ECO:0000313" key="4">
    <source>
        <dbReference type="Proteomes" id="UP000271162"/>
    </source>
</evidence>
<dbReference type="SUPFAM" id="SSF52799">
    <property type="entry name" value="(Phosphotyrosine protein) phosphatases II"/>
    <property type="match status" value="1"/>
</dbReference>
<accession>A0A0N4YUZ6</accession>
<feature type="domain" description="Tyrosine-protein phosphatase" evidence="1">
    <location>
        <begin position="67"/>
        <end position="308"/>
    </location>
</feature>
<dbReference type="PANTHER" id="PTHR46163:SF8">
    <property type="entry name" value="PROTEIN-TYROSINE PHOSPHATASE"/>
    <property type="match status" value="1"/>
</dbReference>
<dbReference type="STRING" id="27835.A0A0N4YUZ6"/>
<dbReference type="GO" id="GO:0004725">
    <property type="term" value="F:protein tyrosine phosphatase activity"/>
    <property type="evidence" value="ECO:0007669"/>
    <property type="project" value="InterPro"/>
</dbReference>
<proteinExistence type="predicted"/>
<dbReference type="Proteomes" id="UP000271162">
    <property type="component" value="Unassembled WGS sequence"/>
</dbReference>
<dbReference type="InterPro" id="IPR016130">
    <property type="entry name" value="Tyr_Pase_AS"/>
</dbReference>
<dbReference type="InterPro" id="IPR052782">
    <property type="entry name" value="Oocyte-zygote_transition_reg"/>
</dbReference>
<dbReference type="AlphaFoldDB" id="A0A0N4YUZ6"/>
<evidence type="ECO:0000313" key="3">
    <source>
        <dbReference type="EMBL" id="VDL84810.1"/>
    </source>
</evidence>
<evidence type="ECO:0000313" key="5">
    <source>
        <dbReference type="WBParaSite" id="NBR_0002106801-mRNA-1"/>
    </source>
</evidence>